<name>A0A9X3WSY8_9BACI</name>
<dbReference type="EMBL" id="JAMQJZ010000035">
    <property type="protein sequence ID" value="MDC3422864.1"/>
    <property type="molecule type" value="Genomic_DNA"/>
</dbReference>
<accession>A0A9X3WSY8</accession>
<dbReference type="InterPro" id="IPR008813">
    <property type="entry name" value="Plasmid_replication_RepL"/>
</dbReference>
<feature type="region of interest" description="Disordered" evidence="1">
    <location>
        <begin position="154"/>
        <end position="178"/>
    </location>
</feature>
<dbReference type="Pfam" id="PF05732">
    <property type="entry name" value="RepL"/>
    <property type="match status" value="1"/>
</dbReference>
<protein>
    <submittedName>
        <fullName evidence="3">Replication/maintenance protein RepL</fullName>
    </submittedName>
</protein>
<dbReference type="GO" id="GO:0006260">
    <property type="term" value="P:DNA replication"/>
    <property type="evidence" value="ECO:0007669"/>
    <property type="project" value="InterPro"/>
</dbReference>
<reference evidence="3" key="1">
    <citation type="submission" date="2022-06" db="EMBL/GenBank/DDBJ databases">
        <title>Aquibacillus sp. a new bacterium isolated from soil saline samples.</title>
        <authorList>
            <person name="Galisteo C."/>
            <person name="De La Haba R."/>
            <person name="Sanchez-Porro C."/>
            <person name="Ventosa A."/>
        </authorList>
    </citation>
    <scope>NUCLEOTIDE SEQUENCE</scope>
    <source>
        <strain evidence="3">JCM 12387</strain>
    </source>
</reference>
<dbReference type="GO" id="GO:0006276">
    <property type="term" value="P:plasmid maintenance"/>
    <property type="evidence" value="ECO:0007669"/>
    <property type="project" value="InterPro"/>
</dbReference>
<organism evidence="3 4">
    <name type="scientific">Aquibacillus koreensis</name>
    <dbReference type="NCBI Taxonomy" id="279446"/>
    <lineage>
        <taxon>Bacteria</taxon>
        <taxon>Bacillati</taxon>
        <taxon>Bacillota</taxon>
        <taxon>Bacilli</taxon>
        <taxon>Bacillales</taxon>
        <taxon>Bacillaceae</taxon>
        <taxon>Aquibacillus</taxon>
    </lineage>
</organism>
<dbReference type="RefSeq" id="WP_272480069.1">
    <property type="nucleotide sequence ID" value="NZ_JAMQJZ010000035.1"/>
</dbReference>
<feature type="domain" description="Plasmid replication protein RepL" evidence="2">
    <location>
        <begin position="13"/>
        <end position="143"/>
    </location>
</feature>
<gene>
    <name evidence="3" type="ORF">NC661_21200</name>
</gene>
<evidence type="ECO:0000313" key="3">
    <source>
        <dbReference type="EMBL" id="MDC3422864.1"/>
    </source>
</evidence>
<proteinExistence type="predicted"/>
<evidence type="ECO:0000256" key="1">
    <source>
        <dbReference type="SAM" id="MobiDB-lite"/>
    </source>
</evidence>
<sequence>MARVTNTVSRTVTNEDGQITHQEEEKTINWGSEPNYIKIYLDTILYLKDLPKGLNGILYAFLKRMSYGNQLVVNAALKRQIAKELDLSLSSINNGLSKFVKGEILFREDTGLYKVNPHLFGKGEWKDIAKIRLEITFDKNGKTVMSEIERKEEIERKRREEQSENQERKLHWKEASGQ</sequence>
<keyword evidence="4" id="KW-1185">Reference proteome</keyword>
<comment type="caution">
    <text evidence="3">The sequence shown here is derived from an EMBL/GenBank/DDBJ whole genome shotgun (WGS) entry which is preliminary data.</text>
</comment>
<dbReference type="AlphaFoldDB" id="A0A9X3WSY8"/>
<evidence type="ECO:0000313" key="4">
    <source>
        <dbReference type="Proteomes" id="UP001145072"/>
    </source>
</evidence>
<dbReference type="Proteomes" id="UP001145072">
    <property type="component" value="Unassembled WGS sequence"/>
</dbReference>
<evidence type="ECO:0000259" key="2">
    <source>
        <dbReference type="Pfam" id="PF05732"/>
    </source>
</evidence>